<sequence>MPLPAVQGWISRIILLTIAWLSLLLGAIGIFLPLLPTTPFVILASACFMRASPKLNRWLLAHPKFGPLLNAWHTHRAIPAKVKPRAIALIVLSFSWSIYMLDGLLLRILVFTMGCILLCWFCRLPTLENIAAKSENP</sequence>
<protein>
    <recommendedName>
        <fullName evidence="1">Inner membrane protein</fullName>
    </recommendedName>
</protein>
<keyword evidence="2" id="KW-1133">Transmembrane helix</keyword>
<organism evidence="3 4">
    <name type="scientific">Vibrio stylophorae</name>
    <dbReference type="NCBI Taxonomy" id="659351"/>
    <lineage>
        <taxon>Bacteria</taxon>
        <taxon>Pseudomonadati</taxon>
        <taxon>Pseudomonadota</taxon>
        <taxon>Gammaproteobacteria</taxon>
        <taxon>Vibrionales</taxon>
        <taxon>Vibrionaceae</taxon>
        <taxon>Vibrio</taxon>
    </lineage>
</organism>
<evidence type="ECO:0000256" key="2">
    <source>
        <dbReference type="SAM" id="Phobius"/>
    </source>
</evidence>
<keyword evidence="1" id="KW-1003">Cell membrane</keyword>
<dbReference type="InterPro" id="IPR007401">
    <property type="entry name" value="DUF454"/>
</dbReference>
<evidence type="ECO:0000256" key="1">
    <source>
        <dbReference type="PIRNR" id="PIRNR016789"/>
    </source>
</evidence>
<feature type="transmembrane region" description="Helical" evidence="2">
    <location>
        <begin position="12"/>
        <end position="34"/>
    </location>
</feature>
<dbReference type="RefSeq" id="WP_237465072.1">
    <property type="nucleotide sequence ID" value="NZ_CAKLDI010000001.1"/>
</dbReference>
<keyword evidence="2" id="KW-0812">Transmembrane</keyword>
<dbReference type="Proteomes" id="UP000838672">
    <property type="component" value="Unassembled WGS sequence"/>
</dbReference>
<keyword evidence="1" id="KW-0997">Cell inner membrane</keyword>
<dbReference type="Pfam" id="PF04304">
    <property type="entry name" value="DUF454"/>
    <property type="match status" value="1"/>
</dbReference>
<proteinExistence type="predicted"/>
<keyword evidence="1 2" id="KW-0472">Membrane</keyword>
<reference evidence="3" key="1">
    <citation type="submission" date="2021-11" db="EMBL/GenBank/DDBJ databases">
        <authorList>
            <person name="Rodrigo-Torres L."/>
            <person name="Arahal R. D."/>
            <person name="Lucena T."/>
        </authorList>
    </citation>
    <scope>NUCLEOTIDE SEQUENCE</scope>
    <source>
        <strain evidence="3">CECT 7929</strain>
    </source>
</reference>
<evidence type="ECO:0000313" key="4">
    <source>
        <dbReference type="Proteomes" id="UP000838672"/>
    </source>
</evidence>
<comment type="caution">
    <text evidence="3">The sequence shown here is derived from an EMBL/GenBank/DDBJ whole genome shotgun (WGS) entry which is preliminary data.</text>
</comment>
<feature type="transmembrane region" description="Helical" evidence="2">
    <location>
        <begin position="105"/>
        <end position="124"/>
    </location>
</feature>
<gene>
    <name evidence="3" type="primary">ybaN</name>
    <name evidence="3" type="ORF">VST7929_00781</name>
</gene>
<dbReference type="PIRSF" id="PIRSF016789">
    <property type="entry name" value="DUF454"/>
    <property type="match status" value="1"/>
</dbReference>
<accession>A0ABN8DUA1</accession>
<dbReference type="EMBL" id="CAKLDI010000001">
    <property type="protein sequence ID" value="CAH0532932.1"/>
    <property type="molecule type" value="Genomic_DNA"/>
</dbReference>
<name>A0ABN8DUA1_9VIBR</name>
<evidence type="ECO:0000313" key="3">
    <source>
        <dbReference type="EMBL" id="CAH0532932.1"/>
    </source>
</evidence>
<keyword evidence="4" id="KW-1185">Reference proteome</keyword>
<dbReference type="PANTHER" id="PTHR35813:SF1">
    <property type="entry name" value="INNER MEMBRANE PROTEIN YBAN"/>
    <property type="match status" value="1"/>
</dbReference>
<comment type="subcellular location">
    <subcellularLocation>
        <location evidence="1">Cell inner membrane</location>
        <topology evidence="1">Multi-pass membrane protein</topology>
    </subcellularLocation>
</comment>
<dbReference type="PANTHER" id="PTHR35813">
    <property type="entry name" value="INNER MEMBRANE PROTEIN YBAN"/>
    <property type="match status" value="1"/>
</dbReference>